<reference evidence="2" key="1">
    <citation type="submission" date="2025-08" db="UniProtKB">
        <authorList>
            <consortium name="Ensembl"/>
        </authorList>
    </citation>
    <scope>IDENTIFICATION</scope>
</reference>
<feature type="compositionally biased region" description="Basic and acidic residues" evidence="1">
    <location>
        <begin position="152"/>
        <end position="169"/>
    </location>
</feature>
<name>A0A2K5HVU7_COLAP</name>
<dbReference type="PANTHER" id="PTHR22442:SF4">
    <property type="entry name" value="PROTEIN FAM169BP"/>
    <property type="match status" value="1"/>
</dbReference>
<evidence type="ECO:0000256" key="1">
    <source>
        <dbReference type="SAM" id="MobiDB-lite"/>
    </source>
</evidence>
<reference evidence="2" key="2">
    <citation type="submission" date="2025-09" db="UniProtKB">
        <authorList>
            <consortium name="Ensembl"/>
        </authorList>
    </citation>
    <scope>IDENTIFICATION</scope>
</reference>
<dbReference type="STRING" id="336983.ENSCANP00000008442"/>
<sequence>MKVQSFGERIVLFILNVIIFGRLERNLDDDDMFFLPHSVKEQAKILWRRGAAVGFYTTKMKGSLCGDGTGACSLLPVFDTVFIRRKHWRQGLGTTMLRDFCETFPEDEALGASYLMSPAMYQAHPGNSEENVSRHARTSQNDRPRQSAPGDSSKERMRGEELEDTKNDSECGVEEEDAGLAGQTPGKLTKSSP</sequence>
<dbReference type="Ensembl" id="ENSCANT00000031281.1">
    <property type="protein sequence ID" value="ENSCANP00000008442.1"/>
    <property type="gene ID" value="ENSCANG00000027623.1"/>
</dbReference>
<keyword evidence="3" id="KW-1185">Reference proteome</keyword>
<evidence type="ECO:0000313" key="2">
    <source>
        <dbReference type="Ensembl" id="ENSCANP00000008442.1"/>
    </source>
</evidence>
<dbReference type="InterPro" id="IPR029625">
    <property type="entry name" value="FAM169"/>
</dbReference>
<evidence type="ECO:0000313" key="3">
    <source>
        <dbReference type="Proteomes" id="UP000233080"/>
    </source>
</evidence>
<accession>A0A2K5HVU7</accession>
<dbReference type="OMA" id="KHWRRGL"/>
<proteinExistence type="predicted"/>
<dbReference type="Proteomes" id="UP000233080">
    <property type="component" value="Unassembled WGS sequence"/>
</dbReference>
<feature type="region of interest" description="Disordered" evidence="1">
    <location>
        <begin position="122"/>
        <end position="193"/>
    </location>
</feature>
<protein>
    <submittedName>
        <fullName evidence="2">Uncharacterized protein</fullName>
    </submittedName>
</protein>
<dbReference type="PANTHER" id="PTHR22442">
    <property type="match status" value="1"/>
</dbReference>
<organism evidence="2 3">
    <name type="scientific">Colobus angolensis palliatus</name>
    <name type="common">Peters' Angolan colobus</name>
    <dbReference type="NCBI Taxonomy" id="336983"/>
    <lineage>
        <taxon>Eukaryota</taxon>
        <taxon>Metazoa</taxon>
        <taxon>Chordata</taxon>
        <taxon>Craniata</taxon>
        <taxon>Vertebrata</taxon>
        <taxon>Euteleostomi</taxon>
        <taxon>Mammalia</taxon>
        <taxon>Eutheria</taxon>
        <taxon>Euarchontoglires</taxon>
        <taxon>Primates</taxon>
        <taxon>Haplorrhini</taxon>
        <taxon>Catarrhini</taxon>
        <taxon>Cercopithecidae</taxon>
        <taxon>Colobinae</taxon>
        <taxon>Colobus</taxon>
    </lineage>
</organism>
<dbReference type="AlphaFoldDB" id="A0A2K5HVU7"/>